<comment type="caution">
    <text evidence="1">The sequence shown here is derived from an EMBL/GenBank/DDBJ whole genome shotgun (WGS) entry which is preliminary data.</text>
</comment>
<protein>
    <submittedName>
        <fullName evidence="1">Uncharacterized protein</fullName>
    </submittedName>
</protein>
<gene>
    <name evidence="1" type="ORF">IAG03_05255</name>
</gene>
<reference evidence="1" key="1">
    <citation type="submission" date="2020-08" db="EMBL/GenBank/DDBJ databases">
        <title>Genome public.</title>
        <authorList>
            <person name="Liu C."/>
            <person name="Sun Q."/>
        </authorList>
    </citation>
    <scope>NUCLEOTIDE SEQUENCE</scope>
    <source>
        <strain evidence="1">NSJ-40</strain>
    </source>
</reference>
<dbReference type="RefSeq" id="WP_249318798.1">
    <property type="nucleotide sequence ID" value="NZ_JACRSN010000006.1"/>
</dbReference>
<accession>A0A926HRN2</accession>
<name>A0A926HRN2_9FIRM</name>
<dbReference type="Proteomes" id="UP000651482">
    <property type="component" value="Unassembled WGS sequence"/>
</dbReference>
<evidence type="ECO:0000313" key="1">
    <source>
        <dbReference type="EMBL" id="MBC8533418.1"/>
    </source>
</evidence>
<evidence type="ECO:0000313" key="2">
    <source>
        <dbReference type="Proteomes" id="UP000651482"/>
    </source>
</evidence>
<dbReference type="EMBL" id="JACRSN010000006">
    <property type="protein sequence ID" value="MBC8533418.1"/>
    <property type="molecule type" value="Genomic_DNA"/>
</dbReference>
<dbReference type="AlphaFoldDB" id="A0A926HRN2"/>
<sequence length="250" mass="28255">MANQCAICGADINLIQTQKLSDGNCICRKNCRKKGFKAYDYVHSNLPGVKAHLAQVERGTKLWQHYFIPREKTKDKSKKLKRFGTYLYVAEDIGLMAYIQNDYKFMMFGKTTRACVYRIADLRSYKYEEQLVKNGDKTEKKPFARLSFTNTQGLYEFVLPMNNFKDFENLKKHFDTLFGIQNTLGNASNVWKQQMTAVKDIAAGFSAAVKGEADAGDKAAQAIDSLDAAIYGDRTEWIQKADAALAAFNG</sequence>
<keyword evidence="2" id="KW-1185">Reference proteome</keyword>
<organism evidence="1 2">
    <name type="scientific">Yeguia hominis</name>
    <dbReference type="NCBI Taxonomy" id="2763662"/>
    <lineage>
        <taxon>Bacteria</taxon>
        <taxon>Bacillati</taxon>
        <taxon>Bacillota</taxon>
        <taxon>Clostridia</taxon>
        <taxon>Eubacteriales</taxon>
        <taxon>Yeguiaceae</taxon>
        <taxon>Yeguia</taxon>
    </lineage>
</organism>
<proteinExistence type="predicted"/>